<feature type="domain" description="HTH arsR-type" evidence="2">
    <location>
        <begin position="1"/>
        <end position="93"/>
    </location>
</feature>
<evidence type="ECO:0000313" key="3">
    <source>
        <dbReference type="EMBL" id="GAA0563999.1"/>
    </source>
</evidence>
<feature type="region of interest" description="Disordered" evidence="1">
    <location>
        <begin position="101"/>
        <end position="123"/>
    </location>
</feature>
<reference evidence="3 4" key="1">
    <citation type="journal article" date="2019" name="Int. J. Syst. Evol. Microbiol.">
        <title>The Global Catalogue of Microorganisms (GCM) 10K type strain sequencing project: providing services to taxonomists for standard genome sequencing and annotation.</title>
        <authorList>
            <consortium name="The Broad Institute Genomics Platform"/>
            <consortium name="The Broad Institute Genome Sequencing Center for Infectious Disease"/>
            <person name="Wu L."/>
            <person name="Ma J."/>
        </authorList>
    </citation>
    <scope>NUCLEOTIDE SEQUENCE [LARGE SCALE GENOMIC DNA]</scope>
    <source>
        <strain evidence="3 4">JCM 10667</strain>
    </source>
</reference>
<evidence type="ECO:0000256" key="1">
    <source>
        <dbReference type="SAM" id="MobiDB-lite"/>
    </source>
</evidence>
<dbReference type="PANTHER" id="PTHR38600:SF1">
    <property type="entry name" value="TRANSCRIPTIONAL REGULATORY PROTEIN"/>
    <property type="match status" value="1"/>
</dbReference>
<evidence type="ECO:0000259" key="2">
    <source>
        <dbReference type="PROSITE" id="PS50987"/>
    </source>
</evidence>
<dbReference type="EMBL" id="BAAAHD010000023">
    <property type="protein sequence ID" value="GAA0563999.1"/>
    <property type="molecule type" value="Genomic_DNA"/>
</dbReference>
<dbReference type="InterPro" id="IPR036390">
    <property type="entry name" value="WH_DNA-bd_sf"/>
</dbReference>
<dbReference type="NCBIfam" id="NF033788">
    <property type="entry name" value="HTH_metalloreg"/>
    <property type="match status" value="1"/>
</dbReference>
<organism evidence="3 4">
    <name type="scientific">Actinomadura livida</name>
    <dbReference type="NCBI Taxonomy" id="79909"/>
    <lineage>
        <taxon>Bacteria</taxon>
        <taxon>Bacillati</taxon>
        <taxon>Actinomycetota</taxon>
        <taxon>Actinomycetes</taxon>
        <taxon>Streptosporangiales</taxon>
        <taxon>Thermomonosporaceae</taxon>
        <taxon>Actinomadura</taxon>
    </lineage>
</organism>
<dbReference type="SUPFAM" id="SSF46785">
    <property type="entry name" value="Winged helix' DNA-binding domain"/>
    <property type="match status" value="1"/>
</dbReference>
<dbReference type="CDD" id="cd00090">
    <property type="entry name" value="HTH_ARSR"/>
    <property type="match status" value="1"/>
</dbReference>
<protein>
    <submittedName>
        <fullName evidence="3">Metalloregulator ArsR/SmtB family transcription factor</fullName>
    </submittedName>
</protein>
<dbReference type="InterPro" id="IPR036388">
    <property type="entry name" value="WH-like_DNA-bd_sf"/>
</dbReference>
<dbReference type="RefSeq" id="WP_184881571.1">
    <property type="nucleotide sequence ID" value="NZ_BAAAHD010000023.1"/>
</dbReference>
<dbReference type="InterPro" id="IPR011991">
    <property type="entry name" value="ArsR-like_HTH"/>
</dbReference>
<dbReference type="SMART" id="SM00418">
    <property type="entry name" value="HTH_ARSR"/>
    <property type="match status" value="1"/>
</dbReference>
<keyword evidence="4" id="KW-1185">Reference proteome</keyword>
<proteinExistence type="predicted"/>
<dbReference type="Proteomes" id="UP001501427">
    <property type="component" value="Unassembled WGS sequence"/>
</dbReference>
<dbReference type="PROSITE" id="PS50987">
    <property type="entry name" value="HTH_ARSR_2"/>
    <property type="match status" value="1"/>
</dbReference>
<accession>A0ABN1EED9</accession>
<dbReference type="InterPro" id="IPR001845">
    <property type="entry name" value="HTH_ArsR_DNA-bd_dom"/>
</dbReference>
<sequence length="123" mass="13983">MFSVDVFDAVADPVRRRIVVLLGDGPRTAGALAAAFPEISRPAVSRHLRVLREAGLVEAELVGRERHYRVEHGPLREIERWLATARRRVWDQRLDALETEVHRTRRDRARGPGEEPMDARSTG</sequence>
<name>A0ABN1EED9_9ACTN</name>
<dbReference type="PANTHER" id="PTHR38600">
    <property type="entry name" value="TRANSCRIPTIONAL REGULATORY PROTEIN"/>
    <property type="match status" value="1"/>
</dbReference>
<dbReference type="Gene3D" id="1.10.10.10">
    <property type="entry name" value="Winged helix-like DNA-binding domain superfamily/Winged helix DNA-binding domain"/>
    <property type="match status" value="1"/>
</dbReference>
<evidence type="ECO:0000313" key="4">
    <source>
        <dbReference type="Proteomes" id="UP001501427"/>
    </source>
</evidence>
<comment type="caution">
    <text evidence="3">The sequence shown here is derived from an EMBL/GenBank/DDBJ whole genome shotgun (WGS) entry which is preliminary data.</text>
</comment>
<gene>
    <name evidence="3" type="ORF">GCM10009546_27840</name>
</gene>
<dbReference type="Pfam" id="PF12840">
    <property type="entry name" value="HTH_20"/>
    <property type="match status" value="1"/>
</dbReference>